<gene>
    <name evidence="3" type="ORF">RRG08_029275</name>
</gene>
<evidence type="ECO:0000256" key="1">
    <source>
        <dbReference type="SAM" id="Coils"/>
    </source>
</evidence>
<proteinExistence type="predicted"/>
<dbReference type="EMBL" id="JAWDGP010002614">
    <property type="protein sequence ID" value="KAK3781610.1"/>
    <property type="molecule type" value="Genomic_DNA"/>
</dbReference>
<keyword evidence="2" id="KW-0812">Transmembrane</keyword>
<comment type="caution">
    <text evidence="3">The sequence shown here is derived from an EMBL/GenBank/DDBJ whole genome shotgun (WGS) entry which is preliminary data.</text>
</comment>
<keyword evidence="2" id="KW-1133">Transmembrane helix</keyword>
<evidence type="ECO:0000313" key="3">
    <source>
        <dbReference type="EMBL" id="KAK3781610.1"/>
    </source>
</evidence>
<keyword evidence="1" id="KW-0175">Coiled coil</keyword>
<dbReference type="Proteomes" id="UP001283361">
    <property type="component" value="Unassembled WGS sequence"/>
</dbReference>
<keyword evidence="4" id="KW-1185">Reference proteome</keyword>
<sequence>MTRARATSRVVIFSSHTYFGCVQRLPLIRASISYRNPGASRFGVTMGTSVYNLTVFALLYLGLVLYVHAGSTEPPPFARLSVQPATIDVNLTETLEMDCRLLGQRYSVSHIVSMVMLRQDVLVASVTSFDPAKAVSDRGSLMAFGTVDLSTNHLKLVWDHPTQAVSGNYTCEINAIDSFARPLTLMSTFTVSSRVPSVEVMIHHIRDLEKRADLMEERMALQSQRLSALENTMGFTEQTTTKTT</sequence>
<reference evidence="3" key="1">
    <citation type="journal article" date="2023" name="G3 (Bethesda)">
        <title>A reference genome for the long-term kleptoplast-retaining sea slug Elysia crispata morphotype clarki.</title>
        <authorList>
            <person name="Eastman K.E."/>
            <person name="Pendleton A.L."/>
            <person name="Shaikh M.A."/>
            <person name="Suttiyut T."/>
            <person name="Ogas R."/>
            <person name="Tomko P."/>
            <person name="Gavelis G."/>
            <person name="Widhalm J.R."/>
            <person name="Wisecaver J.H."/>
        </authorList>
    </citation>
    <scope>NUCLEOTIDE SEQUENCE</scope>
    <source>
        <strain evidence="3">ECLA1</strain>
    </source>
</reference>
<protein>
    <submittedName>
        <fullName evidence="3">Uncharacterized protein</fullName>
    </submittedName>
</protein>
<name>A0AAE1A5J8_9GAST</name>
<accession>A0AAE1A5J8</accession>
<feature type="coiled-coil region" evidence="1">
    <location>
        <begin position="198"/>
        <end position="232"/>
    </location>
</feature>
<evidence type="ECO:0000256" key="2">
    <source>
        <dbReference type="SAM" id="Phobius"/>
    </source>
</evidence>
<evidence type="ECO:0000313" key="4">
    <source>
        <dbReference type="Proteomes" id="UP001283361"/>
    </source>
</evidence>
<dbReference type="AlphaFoldDB" id="A0AAE1A5J8"/>
<keyword evidence="2" id="KW-0472">Membrane</keyword>
<feature type="transmembrane region" description="Helical" evidence="2">
    <location>
        <begin position="50"/>
        <end position="69"/>
    </location>
</feature>
<organism evidence="3 4">
    <name type="scientific">Elysia crispata</name>
    <name type="common">lettuce slug</name>
    <dbReference type="NCBI Taxonomy" id="231223"/>
    <lineage>
        <taxon>Eukaryota</taxon>
        <taxon>Metazoa</taxon>
        <taxon>Spiralia</taxon>
        <taxon>Lophotrochozoa</taxon>
        <taxon>Mollusca</taxon>
        <taxon>Gastropoda</taxon>
        <taxon>Heterobranchia</taxon>
        <taxon>Euthyneura</taxon>
        <taxon>Panpulmonata</taxon>
        <taxon>Sacoglossa</taxon>
        <taxon>Placobranchoidea</taxon>
        <taxon>Plakobranchidae</taxon>
        <taxon>Elysia</taxon>
    </lineage>
</organism>